<dbReference type="PANTHER" id="PTHR30543:SF21">
    <property type="entry name" value="NAD(P)H-DEPENDENT FMN REDUCTASE LOT6"/>
    <property type="match status" value="1"/>
</dbReference>
<evidence type="ECO:0000313" key="3">
    <source>
        <dbReference type="EMBL" id="SEA41168.1"/>
    </source>
</evidence>
<proteinExistence type="predicted"/>
<dbReference type="EMBL" id="FNQY01000017">
    <property type="protein sequence ID" value="SEA41168.1"/>
    <property type="molecule type" value="Genomic_DNA"/>
</dbReference>
<protein>
    <submittedName>
        <fullName evidence="3">NAD(P)H-dependent FMN reductase</fullName>
    </submittedName>
</protein>
<organism evidence="3 4">
    <name type="scientific">Arachidicoccus rhizosphaerae</name>
    <dbReference type="NCBI Taxonomy" id="551991"/>
    <lineage>
        <taxon>Bacteria</taxon>
        <taxon>Pseudomonadati</taxon>
        <taxon>Bacteroidota</taxon>
        <taxon>Chitinophagia</taxon>
        <taxon>Chitinophagales</taxon>
        <taxon>Chitinophagaceae</taxon>
        <taxon>Arachidicoccus</taxon>
    </lineage>
</organism>
<dbReference type="InterPro" id="IPR050712">
    <property type="entry name" value="NAD(P)H-dep_reductase"/>
</dbReference>
<feature type="region of interest" description="Disordered" evidence="1">
    <location>
        <begin position="78"/>
        <end position="119"/>
    </location>
</feature>
<dbReference type="SUPFAM" id="SSF52218">
    <property type="entry name" value="Flavoproteins"/>
    <property type="match status" value="1"/>
</dbReference>
<feature type="compositionally biased region" description="Polar residues" evidence="1">
    <location>
        <begin position="107"/>
        <end position="119"/>
    </location>
</feature>
<dbReference type="InterPro" id="IPR005025">
    <property type="entry name" value="FMN_Rdtase-like_dom"/>
</dbReference>
<accession>A0A1H4AZD4</accession>
<feature type="compositionally biased region" description="Basic and acidic residues" evidence="1">
    <location>
        <begin position="96"/>
        <end position="106"/>
    </location>
</feature>
<evidence type="ECO:0000259" key="2">
    <source>
        <dbReference type="Pfam" id="PF03358"/>
    </source>
</evidence>
<dbReference type="InterPro" id="IPR029039">
    <property type="entry name" value="Flavoprotein-like_sf"/>
</dbReference>
<name>A0A1H4AZD4_9BACT</name>
<evidence type="ECO:0000256" key="1">
    <source>
        <dbReference type="SAM" id="MobiDB-lite"/>
    </source>
</evidence>
<evidence type="ECO:0000313" key="4">
    <source>
        <dbReference type="Proteomes" id="UP000199041"/>
    </source>
</evidence>
<dbReference type="GO" id="GO:0016491">
    <property type="term" value="F:oxidoreductase activity"/>
    <property type="evidence" value="ECO:0007669"/>
    <property type="project" value="InterPro"/>
</dbReference>
<dbReference type="GO" id="GO:0010181">
    <property type="term" value="F:FMN binding"/>
    <property type="evidence" value="ECO:0007669"/>
    <property type="project" value="TreeGrafter"/>
</dbReference>
<dbReference type="Pfam" id="PF03358">
    <property type="entry name" value="FMN_red"/>
    <property type="match status" value="1"/>
</dbReference>
<dbReference type="AlphaFoldDB" id="A0A1H4AZD4"/>
<dbReference type="GO" id="GO:0005829">
    <property type="term" value="C:cytosol"/>
    <property type="evidence" value="ECO:0007669"/>
    <property type="project" value="TreeGrafter"/>
</dbReference>
<keyword evidence="4" id="KW-1185">Reference proteome</keyword>
<dbReference type="RefSeq" id="WP_211481855.1">
    <property type="nucleotide sequence ID" value="NZ_FNQY01000017.1"/>
</dbReference>
<gene>
    <name evidence="3" type="ORF">SAMN05192529_11746</name>
</gene>
<reference evidence="3 4" key="1">
    <citation type="submission" date="2016-10" db="EMBL/GenBank/DDBJ databases">
        <authorList>
            <person name="de Groot N.N."/>
        </authorList>
    </citation>
    <scope>NUCLEOTIDE SEQUENCE [LARGE SCALE GENOMIC DNA]</scope>
    <source>
        <strain evidence="3 4">Vu-144</strain>
    </source>
</reference>
<dbReference type="Gene3D" id="3.40.50.360">
    <property type="match status" value="1"/>
</dbReference>
<feature type="domain" description="NADPH-dependent FMN reductase-like" evidence="2">
    <location>
        <begin position="153"/>
        <end position="230"/>
    </location>
</feature>
<dbReference type="Proteomes" id="UP000199041">
    <property type="component" value="Unassembled WGS sequence"/>
</dbReference>
<sequence length="279" mass="30715">MRQIQLMALIGSTKDHSSNQKLVKFLKKLSETKISEAQNKANPSDTRELNADQGEVFLEELKVHWDVFPISGLPYFDPDLDKENPAPVAGSAATDQTDHQNPRNDTKASSSENAPNSHNIQATLDSETGLESKPATFSLDPDNPQNVPKADHLRIPTVVQQLRDKIQAADGVLICTPEYVFSLPGILKNALEWLVSTTVLTNKPMALITAAASGDKAKESLELIVRTLGGRFTADTSIHIRGIAGKFNSEGILEDPTVITRLKNLYQQWLELITENKDH</sequence>
<dbReference type="STRING" id="551991.SAMN05192529_11746"/>
<dbReference type="PANTHER" id="PTHR30543">
    <property type="entry name" value="CHROMATE REDUCTASE"/>
    <property type="match status" value="1"/>
</dbReference>